<dbReference type="AlphaFoldDB" id="A0A2J7QKW5"/>
<sequence>MRISHLMKRFLCLPPSLDQLYDPLRFPSRDNSDFTPRQSNQSFKLTTCFHVMLTSRILGGFPLL</sequence>
<protein>
    <submittedName>
        <fullName evidence="1">Uncharacterized protein</fullName>
    </submittedName>
</protein>
<dbReference type="Proteomes" id="UP000235965">
    <property type="component" value="Unassembled WGS sequence"/>
</dbReference>
<gene>
    <name evidence="1" type="ORF">B7P43_G10770</name>
</gene>
<dbReference type="EMBL" id="NEVH01013256">
    <property type="protein sequence ID" value="PNF29226.1"/>
    <property type="molecule type" value="Genomic_DNA"/>
</dbReference>
<accession>A0A2J7QKW5</accession>
<name>A0A2J7QKW5_9NEOP</name>
<keyword evidence="2" id="KW-1185">Reference proteome</keyword>
<evidence type="ECO:0000313" key="1">
    <source>
        <dbReference type="EMBL" id="PNF29226.1"/>
    </source>
</evidence>
<proteinExistence type="predicted"/>
<evidence type="ECO:0000313" key="2">
    <source>
        <dbReference type="Proteomes" id="UP000235965"/>
    </source>
</evidence>
<comment type="caution">
    <text evidence="1">The sequence shown here is derived from an EMBL/GenBank/DDBJ whole genome shotgun (WGS) entry which is preliminary data.</text>
</comment>
<dbReference type="InParanoid" id="A0A2J7QKW5"/>
<reference evidence="1 2" key="1">
    <citation type="submission" date="2017-12" db="EMBL/GenBank/DDBJ databases">
        <title>Hemimetabolous genomes reveal molecular basis of termite eusociality.</title>
        <authorList>
            <person name="Harrison M.C."/>
            <person name="Jongepier E."/>
            <person name="Robertson H.M."/>
            <person name="Arning N."/>
            <person name="Bitard-Feildel T."/>
            <person name="Chao H."/>
            <person name="Childers C.P."/>
            <person name="Dinh H."/>
            <person name="Doddapaneni H."/>
            <person name="Dugan S."/>
            <person name="Gowin J."/>
            <person name="Greiner C."/>
            <person name="Han Y."/>
            <person name="Hu H."/>
            <person name="Hughes D.S.T."/>
            <person name="Huylmans A.-K."/>
            <person name="Kemena C."/>
            <person name="Kremer L.P.M."/>
            <person name="Lee S.L."/>
            <person name="Lopez-Ezquerra A."/>
            <person name="Mallet L."/>
            <person name="Monroy-Kuhn J.M."/>
            <person name="Moser A."/>
            <person name="Murali S.C."/>
            <person name="Muzny D.M."/>
            <person name="Otani S."/>
            <person name="Piulachs M.-D."/>
            <person name="Poelchau M."/>
            <person name="Qu J."/>
            <person name="Schaub F."/>
            <person name="Wada-Katsumata A."/>
            <person name="Worley K.C."/>
            <person name="Xie Q."/>
            <person name="Ylla G."/>
            <person name="Poulsen M."/>
            <person name="Gibbs R.A."/>
            <person name="Schal C."/>
            <person name="Richards S."/>
            <person name="Belles X."/>
            <person name="Korb J."/>
            <person name="Bornberg-Bauer E."/>
        </authorList>
    </citation>
    <scope>NUCLEOTIDE SEQUENCE [LARGE SCALE GENOMIC DNA]</scope>
    <source>
        <tissue evidence="1">Whole body</tissue>
    </source>
</reference>
<organism evidence="1 2">
    <name type="scientific">Cryptotermes secundus</name>
    <dbReference type="NCBI Taxonomy" id="105785"/>
    <lineage>
        <taxon>Eukaryota</taxon>
        <taxon>Metazoa</taxon>
        <taxon>Ecdysozoa</taxon>
        <taxon>Arthropoda</taxon>
        <taxon>Hexapoda</taxon>
        <taxon>Insecta</taxon>
        <taxon>Pterygota</taxon>
        <taxon>Neoptera</taxon>
        <taxon>Polyneoptera</taxon>
        <taxon>Dictyoptera</taxon>
        <taxon>Blattodea</taxon>
        <taxon>Blattoidea</taxon>
        <taxon>Termitoidae</taxon>
        <taxon>Kalotermitidae</taxon>
        <taxon>Cryptotermitinae</taxon>
        <taxon>Cryptotermes</taxon>
    </lineage>
</organism>